<evidence type="ECO:0000313" key="2">
    <source>
        <dbReference type="Proteomes" id="UP000095009"/>
    </source>
</evidence>
<sequence>MKDNMFNRDSTDPVSEYTISLIEVPEVITAGQVLVTYISSLIQVKITSNIQLWESCDALIGYKENQLPVSITRPVGYEEIMGNIVSSWSTNYSRNYLKLKVKSHIDQSNKQSVLTFLSDLKNNNIFMKQQKITDLTVPSQNIYYWKDQANWKPSCISVNHNGLLTIWKRHQREIIRTIKSIHEFELYDITSTLNSSHASSFGPFSSVPSIGKYQFALKSHQNPDLFEDRQDLIHVFSLDNYNEFV</sequence>
<gene>
    <name evidence="1" type="ORF">NADFUDRAFT_81426</name>
</gene>
<keyword evidence="2" id="KW-1185">Reference proteome</keyword>
<reference evidence="1 2" key="1">
    <citation type="journal article" date="2016" name="Proc. Natl. Acad. Sci. U.S.A.">
        <title>Comparative genomics of biotechnologically important yeasts.</title>
        <authorList>
            <person name="Riley R."/>
            <person name="Haridas S."/>
            <person name="Wolfe K.H."/>
            <person name="Lopes M.R."/>
            <person name="Hittinger C.T."/>
            <person name="Goeker M."/>
            <person name="Salamov A.A."/>
            <person name="Wisecaver J.H."/>
            <person name="Long T.M."/>
            <person name="Calvey C.H."/>
            <person name="Aerts A.L."/>
            <person name="Barry K.W."/>
            <person name="Choi C."/>
            <person name="Clum A."/>
            <person name="Coughlan A.Y."/>
            <person name="Deshpande S."/>
            <person name="Douglass A.P."/>
            <person name="Hanson S.J."/>
            <person name="Klenk H.-P."/>
            <person name="LaButti K.M."/>
            <person name="Lapidus A."/>
            <person name="Lindquist E.A."/>
            <person name="Lipzen A.M."/>
            <person name="Meier-Kolthoff J.P."/>
            <person name="Ohm R.A."/>
            <person name="Otillar R.P."/>
            <person name="Pangilinan J.L."/>
            <person name="Peng Y."/>
            <person name="Rokas A."/>
            <person name="Rosa C.A."/>
            <person name="Scheuner C."/>
            <person name="Sibirny A.A."/>
            <person name="Slot J.C."/>
            <person name="Stielow J.B."/>
            <person name="Sun H."/>
            <person name="Kurtzman C.P."/>
            <person name="Blackwell M."/>
            <person name="Grigoriev I.V."/>
            <person name="Jeffries T.W."/>
        </authorList>
    </citation>
    <scope>NUCLEOTIDE SEQUENCE [LARGE SCALE GENOMIC DNA]</scope>
    <source>
        <strain evidence="1 2">DSM 6958</strain>
    </source>
</reference>
<dbReference type="EMBL" id="KV454406">
    <property type="protein sequence ID" value="ODQ68468.1"/>
    <property type="molecule type" value="Genomic_DNA"/>
</dbReference>
<evidence type="ECO:0000313" key="1">
    <source>
        <dbReference type="EMBL" id="ODQ68468.1"/>
    </source>
</evidence>
<name>A0A1E3PT53_9ASCO</name>
<protein>
    <submittedName>
        <fullName evidence="1">Uncharacterized protein</fullName>
    </submittedName>
</protein>
<accession>A0A1E3PT53</accession>
<organism evidence="1 2">
    <name type="scientific">Nadsonia fulvescens var. elongata DSM 6958</name>
    <dbReference type="NCBI Taxonomy" id="857566"/>
    <lineage>
        <taxon>Eukaryota</taxon>
        <taxon>Fungi</taxon>
        <taxon>Dikarya</taxon>
        <taxon>Ascomycota</taxon>
        <taxon>Saccharomycotina</taxon>
        <taxon>Dipodascomycetes</taxon>
        <taxon>Dipodascales</taxon>
        <taxon>Dipodascales incertae sedis</taxon>
        <taxon>Nadsonia</taxon>
    </lineage>
</organism>
<feature type="non-terminal residue" evidence="1">
    <location>
        <position position="245"/>
    </location>
</feature>
<dbReference type="Proteomes" id="UP000095009">
    <property type="component" value="Unassembled WGS sequence"/>
</dbReference>
<dbReference type="AlphaFoldDB" id="A0A1E3PT53"/>
<proteinExistence type="predicted"/>